<organism evidence="6 7">
    <name type="scientific">Polioptila caerulea</name>
    <name type="common">Blue-grey gnatcatcher</name>
    <dbReference type="NCBI Taxonomy" id="66707"/>
    <lineage>
        <taxon>Eukaryota</taxon>
        <taxon>Metazoa</taxon>
        <taxon>Chordata</taxon>
        <taxon>Craniata</taxon>
        <taxon>Vertebrata</taxon>
        <taxon>Euteleostomi</taxon>
        <taxon>Archelosauria</taxon>
        <taxon>Archosauria</taxon>
        <taxon>Dinosauria</taxon>
        <taxon>Saurischia</taxon>
        <taxon>Theropoda</taxon>
        <taxon>Coelurosauria</taxon>
        <taxon>Aves</taxon>
        <taxon>Neognathae</taxon>
        <taxon>Neoaves</taxon>
        <taxon>Telluraves</taxon>
        <taxon>Australaves</taxon>
        <taxon>Passeriformes</taxon>
        <taxon>Certhiidae</taxon>
        <taxon>Polioptilinae</taxon>
        <taxon>Polioptila</taxon>
    </lineage>
</organism>
<keyword evidence="1" id="KW-0677">Repeat</keyword>
<keyword evidence="2 3" id="KW-1015">Disulfide bond</keyword>
<evidence type="ECO:0000259" key="5">
    <source>
        <dbReference type="PROSITE" id="PS50923"/>
    </source>
</evidence>
<feature type="domain" description="Sushi" evidence="5">
    <location>
        <begin position="66"/>
        <end position="124"/>
    </location>
</feature>
<evidence type="ECO:0000259" key="4">
    <source>
        <dbReference type="PROSITE" id="PS50825"/>
    </source>
</evidence>
<proteinExistence type="predicted"/>
<dbReference type="InterPro" id="IPR043555">
    <property type="entry name" value="SRPX-like"/>
</dbReference>
<reference evidence="6 7" key="1">
    <citation type="submission" date="2019-09" db="EMBL/GenBank/DDBJ databases">
        <title>Bird 10,000 Genomes (B10K) Project - Family phase.</title>
        <authorList>
            <person name="Zhang G."/>
        </authorList>
    </citation>
    <scope>NUCLEOTIDE SEQUENCE [LARGE SCALE GENOMIC DNA]</scope>
    <source>
        <strain evidence="6">B10K-DU-001-66</strain>
        <tissue evidence="6">Muscle</tissue>
    </source>
</reference>
<dbReference type="PANTHER" id="PTHR46343:SF1">
    <property type="entry name" value="SUSHI REPEAT-CONTAINING PROTEIN SRPX"/>
    <property type="match status" value="1"/>
</dbReference>
<comment type="caution">
    <text evidence="6">The sequence shown here is derived from an EMBL/GenBank/DDBJ whole genome shotgun (WGS) entry which is preliminary data.</text>
</comment>
<feature type="disulfide bond" evidence="3">
    <location>
        <begin position="95"/>
        <end position="122"/>
    </location>
</feature>
<keyword evidence="7" id="KW-1185">Reference proteome</keyword>
<keyword evidence="3" id="KW-0768">Sushi</keyword>
<name>A0A7K5DTZ2_POLCE</name>
<feature type="non-terminal residue" evidence="6">
    <location>
        <position position="1"/>
    </location>
</feature>
<dbReference type="Pfam" id="PF00084">
    <property type="entry name" value="Sushi"/>
    <property type="match status" value="2"/>
</dbReference>
<dbReference type="PANTHER" id="PTHR46343">
    <property type="entry name" value="HYR DOMAIN-CONTAINING PROTEIN"/>
    <property type="match status" value="1"/>
</dbReference>
<evidence type="ECO:0000256" key="1">
    <source>
        <dbReference type="ARBA" id="ARBA00022737"/>
    </source>
</evidence>
<dbReference type="Pfam" id="PF02494">
    <property type="entry name" value="HYR"/>
    <property type="match status" value="1"/>
</dbReference>
<dbReference type="Gene3D" id="2.10.70.10">
    <property type="entry name" value="Complement Module, domain 1"/>
    <property type="match status" value="2"/>
</dbReference>
<comment type="caution">
    <text evidence="3">Lacks conserved residue(s) required for the propagation of feature annotation.</text>
</comment>
<gene>
    <name evidence="6" type="primary">Srpx</name>
    <name evidence="6" type="ORF">POLCAE_R14345</name>
</gene>
<dbReference type="GO" id="GO:0001845">
    <property type="term" value="P:phagolysosome assembly"/>
    <property type="evidence" value="ECO:0007669"/>
    <property type="project" value="TreeGrafter"/>
</dbReference>
<evidence type="ECO:0000313" key="6">
    <source>
        <dbReference type="EMBL" id="NWS23938.1"/>
    </source>
</evidence>
<evidence type="ECO:0000313" key="7">
    <source>
        <dbReference type="Proteomes" id="UP000573697"/>
    </source>
</evidence>
<dbReference type="SUPFAM" id="SSF57535">
    <property type="entry name" value="Complement control module/SCR domain"/>
    <property type="match status" value="2"/>
</dbReference>
<accession>A0A7K5DTZ2</accession>
<feature type="non-terminal residue" evidence="6">
    <location>
        <position position="206"/>
    </location>
</feature>
<dbReference type="PROSITE" id="PS50825">
    <property type="entry name" value="HYR"/>
    <property type="match status" value="1"/>
</dbReference>
<feature type="domain" description="Sushi" evidence="5">
    <location>
        <begin position="15"/>
        <end position="65"/>
    </location>
</feature>
<sequence>ETPWCSPIKVKHGYANCRTPQGEYYKNVLGTRCDIRCQKGYELHGPHQLICQPSKRWSGKVLCKQKRCPTLSMPTNGGFKCLDGAYFGSRCEYYCSPGYQLKGDRIVSCTDSKAWSGRPAACVDTEPPRIQCPSVKEKTAEPNKLTARVFWDTPEGRDTADGILTDVILKGLPPGSHFPEGDHKIQYTVYDRAENKGTCKFLVKVR</sequence>
<dbReference type="SMART" id="SM00032">
    <property type="entry name" value="CCP"/>
    <property type="match status" value="2"/>
</dbReference>
<dbReference type="InterPro" id="IPR000436">
    <property type="entry name" value="Sushi_SCR_CCP_dom"/>
</dbReference>
<evidence type="ECO:0000256" key="2">
    <source>
        <dbReference type="ARBA" id="ARBA00023157"/>
    </source>
</evidence>
<dbReference type="Proteomes" id="UP000573697">
    <property type="component" value="Unassembled WGS sequence"/>
</dbReference>
<dbReference type="InterPro" id="IPR035976">
    <property type="entry name" value="Sushi/SCR/CCP_sf"/>
</dbReference>
<dbReference type="InterPro" id="IPR003410">
    <property type="entry name" value="HYR_dom"/>
</dbReference>
<dbReference type="PROSITE" id="PS50923">
    <property type="entry name" value="SUSHI"/>
    <property type="match status" value="2"/>
</dbReference>
<dbReference type="EMBL" id="VYXF01000614">
    <property type="protein sequence ID" value="NWS23938.1"/>
    <property type="molecule type" value="Genomic_DNA"/>
</dbReference>
<dbReference type="AlphaFoldDB" id="A0A7K5DTZ2"/>
<protein>
    <submittedName>
        <fullName evidence="6">SRPX protein</fullName>
    </submittedName>
</protein>
<feature type="domain" description="HYR" evidence="4">
    <location>
        <begin position="123"/>
        <end position="206"/>
    </location>
</feature>
<dbReference type="CDD" id="cd00033">
    <property type="entry name" value="CCP"/>
    <property type="match status" value="2"/>
</dbReference>
<evidence type="ECO:0000256" key="3">
    <source>
        <dbReference type="PROSITE-ProRule" id="PRU00302"/>
    </source>
</evidence>